<evidence type="ECO:0000313" key="1">
    <source>
        <dbReference type="EMBL" id="KNC83111.1"/>
    </source>
</evidence>
<dbReference type="GeneID" id="25905134"/>
<dbReference type="Proteomes" id="UP000054560">
    <property type="component" value="Unassembled WGS sequence"/>
</dbReference>
<feature type="non-terminal residue" evidence="1">
    <location>
        <position position="1"/>
    </location>
</feature>
<gene>
    <name evidence="1" type="ORF">SARC_04630</name>
</gene>
<dbReference type="AlphaFoldDB" id="A0A0L0G2S8"/>
<name>A0A0L0G2S8_9EUKA</name>
<keyword evidence="2" id="KW-1185">Reference proteome</keyword>
<protein>
    <submittedName>
        <fullName evidence="1">Uncharacterized protein</fullName>
    </submittedName>
</protein>
<organism evidence="1 2">
    <name type="scientific">Sphaeroforma arctica JP610</name>
    <dbReference type="NCBI Taxonomy" id="667725"/>
    <lineage>
        <taxon>Eukaryota</taxon>
        <taxon>Ichthyosporea</taxon>
        <taxon>Ichthyophonida</taxon>
        <taxon>Sphaeroforma</taxon>
    </lineage>
</organism>
<dbReference type="RefSeq" id="XP_014157013.1">
    <property type="nucleotide sequence ID" value="XM_014301538.1"/>
</dbReference>
<dbReference type="EMBL" id="KQ241863">
    <property type="protein sequence ID" value="KNC83111.1"/>
    <property type="molecule type" value="Genomic_DNA"/>
</dbReference>
<evidence type="ECO:0000313" key="2">
    <source>
        <dbReference type="Proteomes" id="UP000054560"/>
    </source>
</evidence>
<reference evidence="1 2" key="1">
    <citation type="submission" date="2011-02" db="EMBL/GenBank/DDBJ databases">
        <title>The Genome Sequence of Sphaeroforma arctica JP610.</title>
        <authorList>
            <consortium name="The Broad Institute Genome Sequencing Platform"/>
            <person name="Russ C."/>
            <person name="Cuomo C."/>
            <person name="Young S.K."/>
            <person name="Zeng Q."/>
            <person name="Gargeya S."/>
            <person name="Alvarado L."/>
            <person name="Berlin A."/>
            <person name="Chapman S.B."/>
            <person name="Chen Z."/>
            <person name="Freedman E."/>
            <person name="Gellesch M."/>
            <person name="Goldberg J."/>
            <person name="Griggs A."/>
            <person name="Gujja S."/>
            <person name="Heilman E."/>
            <person name="Heiman D."/>
            <person name="Howarth C."/>
            <person name="Mehta T."/>
            <person name="Neiman D."/>
            <person name="Pearson M."/>
            <person name="Roberts A."/>
            <person name="Saif S."/>
            <person name="Shea T."/>
            <person name="Shenoy N."/>
            <person name="Sisk P."/>
            <person name="Stolte C."/>
            <person name="Sykes S."/>
            <person name="White J."/>
            <person name="Yandava C."/>
            <person name="Burger G."/>
            <person name="Gray M.W."/>
            <person name="Holland P.W.H."/>
            <person name="King N."/>
            <person name="Lang F.B.F."/>
            <person name="Roger A.J."/>
            <person name="Ruiz-Trillo I."/>
            <person name="Haas B."/>
            <person name="Nusbaum C."/>
            <person name="Birren B."/>
        </authorList>
    </citation>
    <scope>NUCLEOTIDE SEQUENCE [LARGE SCALE GENOMIC DNA]</scope>
    <source>
        <strain evidence="1 2">JP610</strain>
    </source>
</reference>
<accession>A0A0L0G2S8</accession>
<sequence>TKHQCVSGPTDTLILSATDTVRQDNLLTNPFIQDEFISGLSYNLNIRPDSFYIIITVTMFLPPTSANELNLGSRPITLLLHLRLSFSFALRQPATDRSFKPVLSYNGFVFRLKTMDKFLARNHPTRDRDVIVVPAGQRVIAMLIVMGSLTCKNCSIKGHN</sequence>
<proteinExistence type="predicted"/>